<dbReference type="Proteomes" id="UP001148838">
    <property type="component" value="Unassembled WGS sequence"/>
</dbReference>
<organism evidence="1 2">
    <name type="scientific">Periplaneta americana</name>
    <name type="common">American cockroach</name>
    <name type="synonym">Blatta americana</name>
    <dbReference type="NCBI Taxonomy" id="6978"/>
    <lineage>
        <taxon>Eukaryota</taxon>
        <taxon>Metazoa</taxon>
        <taxon>Ecdysozoa</taxon>
        <taxon>Arthropoda</taxon>
        <taxon>Hexapoda</taxon>
        <taxon>Insecta</taxon>
        <taxon>Pterygota</taxon>
        <taxon>Neoptera</taxon>
        <taxon>Polyneoptera</taxon>
        <taxon>Dictyoptera</taxon>
        <taxon>Blattodea</taxon>
        <taxon>Blattoidea</taxon>
        <taxon>Blattidae</taxon>
        <taxon>Blattinae</taxon>
        <taxon>Periplaneta</taxon>
    </lineage>
</organism>
<evidence type="ECO:0000313" key="2">
    <source>
        <dbReference type="Proteomes" id="UP001148838"/>
    </source>
</evidence>
<keyword evidence="2" id="KW-1185">Reference proteome</keyword>
<evidence type="ECO:0000313" key="1">
    <source>
        <dbReference type="EMBL" id="KAJ4438340.1"/>
    </source>
</evidence>
<accession>A0ABQ8SVW0</accession>
<proteinExistence type="predicted"/>
<gene>
    <name evidence="1" type="ORF">ANN_14282</name>
</gene>
<reference evidence="1 2" key="1">
    <citation type="journal article" date="2022" name="Allergy">
        <title>Genome assembly and annotation of Periplaneta americana reveal a comprehensive cockroach allergen profile.</title>
        <authorList>
            <person name="Wang L."/>
            <person name="Xiong Q."/>
            <person name="Saelim N."/>
            <person name="Wang L."/>
            <person name="Nong W."/>
            <person name="Wan A.T."/>
            <person name="Shi M."/>
            <person name="Liu X."/>
            <person name="Cao Q."/>
            <person name="Hui J.H.L."/>
            <person name="Sookrung N."/>
            <person name="Leung T.F."/>
            <person name="Tungtrongchitr A."/>
            <person name="Tsui S.K.W."/>
        </authorList>
    </citation>
    <scope>NUCLEOTIDE SEQUENCE [LARGE SCALE GENOMIC DNA]</scope>
    <source>
        <strain evidence="1">PWHHKU_190912</strain>
    </source>
</reference>
<sequence>MKCTKQISSRSACCICFTYCKNAKKERICKEFHRSLSYASGKVGVATKNKLDRAINADSVYGFFCSVKVICGENLNEEFDLTLSQISSFKFAPIISCDVERSFSAYILTDKSRNFTETNLDMFRTHRHDTTVHDVIRLLIPALYKNQSDSLMAADGACHHLCKLMAPVRHRWSINDVIGGIRNTVIPSDCSPLIGYITTEYVVTGNIQRPVKKNNSKMPRTKFLKILNGEICNNDIDFEINNACVKYFKYSPTVSPEVERSFSRYKTVFSNNRQSFSFENLKTWFVIHCNNIRERE</sequence>
<protein>
    <submittedName>
        <fullName evidence="1">Uncharacterized protein</fullName>
    </submittedName>
</protein>
<dbReference type="EMBL" id="JAJSOF020000019">
    <property type="protein sequence ID" value="KAJ4438340.1"/>
    <property type="molecule type" value="Genomic_DNA"/>
</dbReference>
<comment type="caution">
    <text evidence="1">The sequence shown here is derived from an EMBL/GenBank/DDBJ whole genome shotgun (WGS) entry which is preliminary data.</text>
</comment>
<name>A0ABQ8SVW0_PERAM</name>